<name>A0A8S5QL15_9CAUD</name>
<evidence type="ECO:0000256" key="2">
    <source>
        <dbReference type="SAM" id="Phobius"/>
    </source>
</evidence>
<dbReference type="Pfam" id="PF10145">
    <property type="entry name" value="PhageMin_Tail"/>
    <property type="match status" value="1"/>
</dbReference>
<reference evidence="4" key="1">
    <citation type="journal article" date="2021" name="Proc. Natl. Acad. Sci. U.S.A.">
        <title>A Catalog of Tens of Thousands of Viruses from Human Metagenomes Reveals Hidden Associations with Chronic Diseases.</title>
        <authorList>
            <person name="Tisza M.J."/>
            <person name="Buck C.B."/>
        </authorList>
    </citation>
    <scope>NUCLEOTIDE SEQUENCE</scope>
    <source>
        <strain evidence="4">Ctitt1</strain>
    </source>
</reference>
<keyword evidence="2" id="KW-1133">Transmembrane helix</keyword>
<feature type="transmembrane region" description="Helical" evidence="2">
    <location>
        <begin position="570"/>
        <end position="590"/>
    </location>
</feature>
<keyword evidence="1" id="KW-1245">Viral tail assembly</keyword>
<keyword evidence="2" id="KW-0812">Transmembrane</keyword>
<accession>A0A8S5QL15</accession>
<feature type="transmembrane region" description="Helical" evidence="2">
    <location>
        <begin position="409"/>
        <end position="428"/>
    </location>
</feature>
<evidence type="ECO:0000259" key="3">
    <source>
        <dbReference type="Pfam" id="PF10145"/>
    </source>
</evidence>
<dbReference type="NCBIfam" id="TIGR01760">
    <property type="entry name" value="tape_meas_TP901"/>
    <property type="match status" value="1"/>
</dbReference>
<evidence type="ECO:0000313" key="4">
    <source>
        <dbReference type="EMBL" id="DAE19491.1"/>
    </source>
</evidence>
<sequence>MASESLTYIISLIDRASAPLRGIRQQVSALGQTAKSGAQQVAMGTAAMWAAGQALKGGLEPAIEMRRALDSVKALDVTETGLKQLKNAALQFSMQYGGSAAEIVSASYDIQSAISGLSADELTGFTTTSAVVAKATKADTQTITNYMGTMYGIFKQTADGMGKIKWAEKIGGQTAYAANLFKSDGESMSQAFTSLGAAAQTAGRSSAEQFAILGQLQSTMSGSEAGTKYKAFLAGVGNAQKTLKMSFTDATGQMKSMPAILDMLHKRFGNISKVADSDLLKKAFGSDEAVSLIKLLISDTDGLKRSISEIDAIDGLDDVKRAAATVADPWERAAAGITAVKIAVGSALLPVLEPLLIKMTKVAQSAVVWLNKFPNITRWIGIVTAAIISATAAGAAFTVMLGGLKLAGAGIRLAGIFTGITPLFKLLARGAGAILNFSGALRFFRNTLFAARLALMSFGGSLAAVTAPIWGLIALIALAIGAVVVAVVKFWNPIKAFFSGFITGFMQAAQKSQVLQGVIAALGPVFSAVCFVVSWLWNGLKSLCGWFGDLLTPIQYTENELSSFSDAGSMAGSVVAAAFDAILFPINLLISAVSWLVKVWPDVVAGWNSVCAAFSEFSFADAFRSGVESVGQLFSGLWDSIAQQFFGVYNGIVEQLNKLPGVNIELKGTAAPGQTGTAAQAASVAAAIPGGASLLVAPVSGVASAFVVPGAQPPAPPSSPAVLRGGVLDPGVANVSSKTTKSTTNINNSRSVGNVNVYVQQAQDAQQIAEMAEMSAG</sequence>
<protein>
    <submittedName>
        <fullName evidence="4">Tail tape measure</fullName>
    </submittedName>
</protein>
<dbReference type="GO" id="GO:0098003">
    <property type="term" value="P:viral tail assembly"/>
    <property type="evidence" value="ECO:0007669"/>
    <property type="project" value="UniProtKB-KW"/>
</dbReference>
<keyword evidence="2" id="KW-0472">Membrane</keyword>
<feature type="transmembrane region" description="Helical" evidence="2">
    <location>
        <begin position="513"/>
        <end position="537"/>
    </location>
</feature>
<feature type="domain" description="Phage tail tape measure protein" evidence="3">
    <location>
        <begin position="87"/>
        <end position="285"/>
    </location>
</feature>
<feature type="transmembrane region" description="Helical" evidence="2">
    <location>
        <begin position="379"/>
        <end position="403"/>
    </location>
</feature>
<proteinExistence type="predicted"/>
<organism evidence="4">
    <name type="scientific">Myoviridae sp. ctitt1</name>
    <dbReference type="NCBI Taxonomy" id="2825157"/>
    <lineage>
        <taxon>Viruses</taxon>
        <taxon>Duplodnaviria</taxon>
        <taxon>Heunggongvirae</taxon>
        <taxon>Uroviricota</taxon>
        <taxon>Caudoviricetes</taxon>
    </lineage>
</organism>
<evidence type="ECO:0000256" key="1">
    <source>
        <dbReference type="ARBA" id="ARBA00022465"/>
    </source>
</evidence>
<feature type="transmembrane region" description="Helical" evidence="2">
    <location>
        <begin position="473"/>
        <end position="492"/>
    </location>
</feature>
<dbReference type="InterPro" id="IPR010090">
    <property type="entry name" value="Phage_tape_meas"/>
</dbReference>
<dbReference type="EMBL" id="BK015676">
    <property type="protein sequence ID" value="DAE19491.1"/>
    <property type="molecule type" value="Genomic_DNA"/>
</dbReference>
<keyword evidence="1" id="KW-1188">Viral release from host cell</keyword>